<evidence type="ECO:0000313" key="15">
    <source>
        <dbReference type="Proteomes" id="UP000202706"/>
    </source>
</evidence>
<dbReference type="GO" id="GO:0003677">
    <property type="term" value="F:DNA binding"/>
    <property type="evidence" value="ECO:0007669"/>
    <property type="project" value="InterPro"/>
</dbReference>
<dbReference type="EMBL" id="MK033572">
    <property type="protein sequence ID" value="QBH66875.1"/>
    <property type="molecule type" value="Genomic_DNA"/>
</dbReference>
<evidence type="ECO:0000313" key="6">
    <source>
        <dbReference type="EMBL" id="QBH66355.1"/>
    </source>
</evidence>
<evidence type="ECO:0000313" key="8">
    <source>
        <dbReference type="EMBL" id="QBH66615.1"/>
    </source>
</evidence>
<evidence type="ECO:0000313" key="10">
    <source>
        <dbReference type="EMBL" id="QBH66875.1"/>
    </source>
</evidence>
<dbReference type="EMBL" id="MK033570">
    <property type="protein sequence ID" value="QBH66615.1"/>
    <property type="molecule type" value="Genomic_DNA"/>
</dbReference>
<reference evidence="2" key="3">
    <citation type="journal article" date="2016" name="Arch. Virol.">
        <title>The comparative analysis of complete genome sequences from two South African betabaculoviruses: Phthorimaea operculella granulovirus and Plutella xylostella granulovirus.</title>
        <authorList>
            <person name="Jukes M.D."/>
            <person name="Motsoeneng B.M."/>
            <person name="Knox C.M."/>
            <person name="Hill M.P."/>
            <person name="Moore S.D."/>
        </authorList>
    </citation>
    <scope>NUCLEOTIDE SEQUENCE</scope>
    <source>
        <strain evidence="2">SA</strain>
    </source>
</reference>
<dbReference type="EMBL" id="MK033576">
    <property type="protein sequence ID" value="QBH67394.1"/>
    <property type="molecule type" value="Genomic_DNA"/>
</dbReference>
<dbReference type="Proteomes" id="UP000202706">
    <property type="component" value="Segment"/>
</dbReference>
<evidence type="ECO:0000313" key="9">
    <source>
        <dbReference type="EMBL" id="QBH66745.1"/>
    </source>
</evidence>
<dbReference type="RefSeq" id="NP_663295.1">
    <property type="nucleotide sequence ID" value="NC_004062.1"/>
</dbReference>
<dbReference type="EMBL" id="MK033574">
    <property type="protein sequence ID" value="QBH67134.1"/>
    <property type="molecule type" value="Genomic_DNA"/>
</dbReference>
<sequence length="297" mass="35423">MQDVRVLFLSKELRDVINYMVGLSQQLLAGLKKTPCYYCRESFKNYHPFIFIVLKDLVNIKNDTLKLCCLKCCRRNSAVMDVIELYPTLKLHDVKKLMYYGVIKKFFFDFVDTTKLFYKKYAMIDGFDLGRVFEEKSDNVEIQQWKMVCDDRVVAEDSVHSLRVEYGREFCFDTPLEVNSKLMTAIKHHSNMAKYYLEVYYKEYEPYKPFMVTFNQDNRSECAYCVGKVYSEKAHPILYCSLCGPTNPNYFSRCFKMMLPFWTGKYDYNKIYWRISKKHQVSCSLMLYAVDTRRVFD</sequence>
<dbReference type="EMBL" id="KU666536">
    <property type="protein sequence ID" value="ANY57519.1"/>
    <property type="molecule type" value="Genomic_DNA"/>
</dbReference>
<gene>
    <name evidence="1" type="primary">PhopGV130</name>
    <name evidence="2" type="synonym">me53</name>
    <name evidence="2" type="ORF">PhopGVgp130</name>
</gene>
<reference evidence="1 15" key="1">
    <citation type="journal article" date="2000" name="Virus Genes">
        <title>Comparative analysis of the granulin regions of the Phthorimaea operculella and Spodoptera littoralis granuloviruses.</title>
        <authorList>
            <person name="Taha A."/>
            <person name="Nour-El-Din A."/>
            <person name="Croizier L."/>
            <person name="Ferber M.L."/>
            <person name="Croizier G."/>
        </authorList>
    </citation>
    <scope>NUCLEOTIDE SEQUENCE [LARGE SCALE GENOMIC DNA]</scope>
</reference>
<evidence type="ECO:0000313" key="12">
    <source>
        <dbReference type="EMBL" id="QBH67134.1"/>
    </source>
</evidence>
<keyword evidence="15" id="KW-1185">Reference proteome</keyword>
<evidence type="ECO:0000313" key="1">
    <source>
        <dbReference type="EMBL" id="AAM70328.1"/>
    </source>
</evidence>
<protein>
    <submittedName>
        <fullName evidence="1">ME53</fullName>
    </submittedName>
</protein>
<dbReference type="OrthoDB" id="2566at10239"/>
<dbReference type="InterPro" id="IPR010336">
    <property type="entry name" value="Baculo_ME53"/>
</dbReference>
<dbReference type="EMBL" id="MK033575">
    <property type="protein sequence ID" value="QBH67264.1"/>
    <property type="molecule type" value="Genomic_DNA"/>
</dbReference>
<dbReference type="EMBL" id="MK033567">
    <property type="protein sequence ID" value="QBH66225.1"/>
    <property type="molecule type" value="Genomic_DNA"/>
</dbReference>
<accession>Q8JRS9</accession>
<name>Q8JRS9_9BBAC</name>
<evidence type="ECO:0000313" key="5">
    <source>
        <dbReference type="EMBL" id="QBH66225.1"/>
    </source>
</evidence>
<evidence type="ECO:0000313" key="14">
    <source>
        <dbReference type="EMBL" id="QBH67394.1"/>
    </source>
</evidence>
<proteinExistence type="predicted"/>
<dbReference type="EMBL" id="MK033568">
    <property type="protein sequence ID" value="QBH66355.1"/>
    <property type="molecule type" value="Genomic_DNA"/>
</dbReference>
<dbReference type="GeneID" id="949324"/>
<evidence type="ECO:0000313" key="7">
    <source>
        <dbReference type="EMBL" id="QBH66485.1"/>
    </source>
</evidence>
<dbReference type="GO" id="GO:0008270">
    <property type="term" value="F:zinc ion binding"/>
    <property type="evidence" value="ECO:0007669"/>
    <property type="project" value="InterPro"/>
</dbReference>
<evidence type="ECO:0000313" key="4">
    <source>
        <dbReference type="EMBL" id="QBH66095.1"/>
    </source>
</evidence>
<organism evidence="1 15">
    <name type="scientific">Phthorimaea operculella granulovirus</name>
    <dbReference type="NCBI Taxonomy" id="192584"/>
    <lineage>
        <taxon>Viruses</taxon>
        <taxon>Viruses incertae sedis</taxon>
        <taxon>Naldaviricetes</taxon>
        <taxon>Lefavirales</taxon>
        <taxon>Baculoviridae</taxon>
        <taxon>Betabaculovirus</taxon>
        <taxon>Betabaculovirus phoperculellae</taxon>
    </lineage>
</organism>
<dbReference type="EMBL" id="MK033569">
    <property type="protein sequence ID" value="QBH66485.1"/>
    <property type="molecule type" value="Genomic_DNA"/>
</dbReference>
<dbReference type="Pfam" id="PF06061">
    <property type="entry name" value="Baculo_ME53"/>
    <property type="match status" value="1"/>
</dbReference>
<evidence type="ECO:0000313" key="13">
    <source>
        <dbReference type="EMBL" id="QBH67264.1"/>
    </source>
</evidence>
<dbReference type="EMBL" id="MK033565">
    <property type="protein sequence ID" value="QBH65965.1"/>
    <property type="molecule type" value="Genomic_DNA"/>
</dbReference>
<dbReference type="KEGG" id="vg:949324"/>
<evidence type="ECO:0000313" key="11">
    <source>
        <dbReference type="EMBL" id="QBH67004.1"/>
    </source>
</evidence>
<evidence type="ECO:0000313" key="3">
    <source>
        <dbReference type="EMBL" id="QBH65965.1"/>
    </source>
</evidence>
<evidence type="ECO:0000313" key="2">
    <source>
        <dbReference type="EMBL" id="ANY57519.1"/>
    </source>
</evidence>
<dbReference type="EMBL" id="AF499596">
    <property type="protein sequence ID" value="AAM70328.1"/>
    <property type="molecule type" value="Genomic_DNA"/>
</dbReference>
<dbReference type="EMBL" id="MK033571">
    <property type="protein sequence ID" value="QBH66745.1"/>
    <property type="molecule type" value="Genomic_DNA"/>
</dbReference>
<dbReference type="EMBL" id="MK033573">
    <property type="protein sequence ID" value="QBH67004.1"/>
    <property type="molecule type" value="Genomic_DNA"/>
</dbReference>
<reference evidence="3" key="4">
    <citation type="journal article" date="2019" name="J. Gen. Virol.">
        <title>Elucidating the genetic diversity of Phthorimaea operculella granulovirus (PhopGV).</title>
        <authorList>
            <person name="Larem A."/>
            <person name="Ben-Tiba S."/>
            <person name="Wennmann J.T."/>
            <person name="Gueli Alletti G."/>
            <person name="Jehle J.A."/>
        </authorList>
    </citation>
    <scope>NUCLEOTIDE SEQUENCE</scope>
    <source>
        <strain evidence="3">PhopGV-CR3.1</strain>
        <strain evidence="4">PhopGV-CR5.1</strain>
        <strain evidence="5">PhopGV-GR1.1</strain>
        <strain evidence="6">PhopGV-GR1.2</strain>
        <strain evidence="7">PhopGV-GR2.1</strain>
        <strain evidence="8">PhopGV-IT1.1</strain>
        <strain evidence="9">PhopGV-LS1.1</strain>
        <strain evidence="10">PhopGV-LS1.2</strain>
        <strain evidence="11">PhopGV-LS2.1</strain>
        <strain evidence="12">PhopGV-LS3.1</strain>
        <strain evidence="13">PhopGV-R</strain>
        <strain evidence="14">PhopGV-Ym.1</strain>
    </source>
</reference>
<dbReference type="EMBL" id="MK033566">
    <property type="protein sequence ID" value="QBH66095.1"/>
    <property type="molecule type" value="Genomic_DNA"/>
</dbReference>
<reference evidence="1" key="2">
    <citation type="submission" date="2002-04" db="EMBL/GenBank/DDBJ databases">
        <title>The complete sequence of the potato tuber moth, Phthorimaea operculella, granulovirus.</title>
        <authorList>
            <person name="Croizier L."/>
            <person name="Taha A."/>
            <person name="Croizier G."/>
            <person name="Lopez Ferber M."/>
        </authorList>
    </citation>
    <scope>NUCLEOTIDE SEQUENCE</scope>
</reference>